<protein>
    <submittedName>
        <fullName evidence="3">TPM domain-containing protein</fullName>
    </submittedName>
</protein>
<evidence type="ECO:0000256" key="1">
    <source>
        <dbReference type="SAM" id="MobiDB-lite"/>
    </source>
</evidence>
<dbReference type="Proteomes" id="UP000676169">
    <property type="component" value="Chromosome"/>
</dbReference>
<dbReference type="EMBL" id="CP073100">
    <property type="protein sequence ID" value="QUE50889.1"/>
    <property type="molecule type" value="Genomic_DNA"/>
</dbReference>
<organism evidence="3 4">
    <name type="scientific">Luteolibacter ambystomatis</name>
    <dbReference type="NCBI Taxonomy" id="2824561"/>
    <lineage>
        <taxon>Bacteria</taxon>
        <taxon>Pseudomonadati</taxon>
        <taxon>Verrucomicrobiota</taxon>
        <taxon>Verrucomicrobiia</taxon>
        <taxon>Verrucomicrobiales</taxon>
        <taxon>Verrucomicrobiaceae</taxon>
        <taxon>Luteolibacter</taxon>
    </lineage>
</organism>
<name>A0A975G878_9BACT</name>
<keyword evidence="4" id="KW-1185">Reference proteome</keyword>
<accession>A0A975G878</accession>
<dbReference type="RefSeq" id="WP_211631028.1">
    <property type="nucleotide sequence ID" value="NZ_CP073100.1"/>
</dbReference>
<evidence type="ECO:0000256" key="2">
    <source>
        <dbReference type="SAM" id="Phobius"/>
    </source>
</evidence>
<dbReference type="AlphaFoldDB" id="A0A975G878"/>
<evidence type="ECO:0000313" key="3">
    <source>
        <dbReference type="EMBL" id="QUE50889.1"/>
    </source>
</evidence>
<keyword evidence="2" id="KW-1133">Transmembrane helix</keyword>
<reference evidence="3" key="1">
    <citation type="submission" date="2021-04" db="EMBL/GenBank/DDBJ databases">
        <title>Luteolibacter sp. 32A isolated from the skin of an Anderson's salamander (Ambystoma andersonii).</title>
        <authorList>
            <person name="Spergser J."/>
            <person name="Busse H.-J."/>
        </authorList>
    </citation>
    <scope>NUCLEOTIDE SEQUENCE</scope>
    <source>
        <strain evidence="3">32A</strain>
    </source>
</reference>
<sequence>MRTIGWAAWLWIFLAMMPLARGQVMAGFSEDGAPPPRPAFNVQDDAGLFTRNPEVLRGISDRLRALEQKHQFRMYVLIESVVIGATPVDLAAKLQQAWLPDGDGVVLVYEVDTKTFGMGRPYDSGDVTRPGKGMRIPSFVAADAVERIRSQLTASQQDTSSDPAELLDRLTTLFVQEFGTYLDRSTQPTPGDASTEKFFWIGGGLVCVLGGAVWWTARRFRRSEQVLRRVFRFPPVPDEQRLGAPFGAMVSSRPFSPPGSANRP</sequence>
<dbReference type="Gene3D" id="3.10.310.50">
    <property type="match status" value="1"/>
</dbReference>
<keyword evidence="2" id="KW-0472">Membrane</keyword>
<proteinExistence type="predicted"/>
<evidence type="ECO:0000313" key="4">
    <source>
        <dbReference type="Proteomes" id="UP000676169"/>
    </source>
</evidence>
<gene>
    <name evidence="3" type="ORF">KBB96_18760</name>
</gene>
<feature type="transmembrane region" description="Helical" evidence="2">
    <location>
        <begin position="198"/>
        <end position="217"/>
    </location>
</feature>
<keyword evidence="2" id="KW-0812">Transmembrane</keyword>
<feature type="region of interest" description="Disordered" evidence="1">
    <location>
        <begin position="243"/>
        <end position="264"/>
    </location>
</feature>
<dbReference type="KEGG" id="lamb:KBB96_18760"/>